<dbReference type="InterPro" id="IPR011611">
    <property type="entry name" value="PfkB_dom"/>
</dbReference>
<dbReference type="SUPFAM" id="SSF53613">
    <property type="entry name" value="Ribokinase-like"/>
    <property type="match status" value="1"/>
</dbReference>
<evidence type="ECO:0000256" key="6">
    <source>
        <dbReference type="ARBA" id="ARBA00022842"/>
    </source>
</evidence>
<keyword evidence="8 9" id="KW-0119">Carbohydrate metabolism</keyword>
<dbReference type="Gene3D" id="3.40.1190.20">
    <property type="match status" value="1"/>
</dbReference>
<dbReference type="Pfam" id="PF00294">
    <property type="entry name" value="PfkB"/>
    <property type="match status" value="1"/>
</dbReference>
<feature type="binding site" evidence="9">
    <location>
        <position position="279"/>
    </location>
    <ligand>
        <name>K(+)</name>
        <dbReference type="ChEBI" id="CHEBI:29103"/>
    </ligand>
</feature>
<organism evidence="11 12">
    <name type="scientific">Anaerobiospirillum thomasii</name>
    <dbReference type="NCBI Taxonomy" id="179995"/>
    <lineage>
        <taxon>Bacteria</taxon>
        <taxon>Pseudomonadati</taxon>
        <taxon>Pseudomonadota</taxon>
        <taxon>Gammaproteobacteria</taxon>
        <taxon>Aeromonadales</taxon>
        <taxon>Succinivibrionaceae</taxon>
        <taxon>Anaerobiospirillum</taxon>
    </lineage>
</organism>
<evidence type="ECO:0000256" key="7">
    <source>
        <dbReference type="ARBA" id="ARBA00022958"/>
    </source>
</evidence>
<dbReference type="OrthoDB" id="9776822at2"/>
<proteinExistence type="inferred from homology"/>
<dbReference type="UniPathway" id="UPA00916">
    <property type="reaction ID" value="UER00889"/>
</dbReference>
<comment type="caution">
    <text evidence="9">Lacks conserved residue(s) required for the propagation of feature annotation.</text>
</comment>
<reference evidence="11 12" key="1">
    <citation type="submission" date="2018-06" db="EMBL/GenBank/DDBJ databases">
        <authorList>
            <consortium name="Pathogen Informatics"/>
            <person name="Doyle S."/>
        </authorList>
    </citation>
    <scope>NUCLEOTIDE SEQUENCE [LARGE SCALE GENOMIC DNA]</scope>
    <source>
        <strain evidence="11 12">NCTC13093</strain>
    </source>
</reference>
<dbReference type="GO" id="GO:0046872">
    <property type="term" value="F:metal ion binding"/>
    <property type="evidence" value="ECO:0007669"/>
    <property type="project" value="UniProtKB-KW"/>
</dbReference>
<dbReference type="PANTHER" id="PTHR10584:SF166">
    <property type="entry name" value="RIBOKINASE"/>
    <property type="match status" value="1"/>
</dbReference>
<keyword evidence="4 9" id="KW-0418">Kinase</keyword>
<dbReference type="EC" id="2.7.1.15" evidence="9"/>
<keyword evidence="6 9" id="KW-0460">Magnesium</keyword>
<comment type="similarity">
    <text evidence="9">Belongs to the carbohydrate kinase PfkB family. Ribokinase subfamily.</text>
</comment>
<dbReference type="GO" id="GO:0005737">
    <property type="term" value="C:cytoplasm"/>
    <property type="evidence" value="ECO:0007669"/>
    <property type="project" value="UniProtKB-SubCell"/>
</dbReference>
<feature type="binding site" evidence="9">
    <location>
        <begin position="248"/>
        <end position="249"/>
    </location>
    <ligand>
        <name>ATP</name>
        <dbReference type="ChEBI" id="CHEBI:30616"/>
    </ligand>
</feature>
<evidence type="ECO:0000256" key="2">
    <source>
        <dbReference type="ARBA" id="ARBA00022723"/>
    </source>
</evidence>
<dbReference type="PRINTS" id="PR00990">
    <property type="entry name" value="RIBOKINASE"/>
</dbReference>
<dbReference type="RefSeq" id="WP_113743349.1">
    <property type="nucleotide sequence ID" value="NZ_UAPU01000007.1"/>
</dbReference>
<dbReference type="GO" id="GO:0004747">
    <property type="term" value="F:ribokinase activity"/>
    <property type="evidence" value="ECO:0007669"/>
    <property type="project" value="UniProtKB-UniRule"/>
</dbReference>
<evidence type="ECO:0000256" key="4">
    <source>
        <dbReference type="ARBA" id="ARBA00022777"/>
    </source>
</evidence>
<dbReference type="PANTHER" id="PTHR10584">
    <property type="entry name" value="SUGAR KINASE"/>
    <property type="match status" value="1"/>
</dbReference>
<keyword evidence="5 9" id="KW-0067">ATP-binding</keyword>
<feature type="binding site" evidence="9">
    <location>
        <position position="249"/>
    </location>
    <ligand>
        <name>substrate</name>
    </ligand>
</feature>
<feature type="binding site" evidence="9">
    <location>
        <begin position="216"/>
        <end position="221"/>
    </location>
    <ligand>
        <name>ATP</name>
        <dbReference type="ChEBI" id="CHEBI:30616"/>
    </ligand>
</feature>
<dbReference type="InterPro" id="IPR002139">
    <property type="entry name" value="Ribo/fructo_kinase"/>
</dbReference>
<sequence length="303" mass="33091">MARILNFGSLNIDYVYTMDHFVQPGETTHSLNREVFAGGKGLNQSIAAKRAGGDVYHAGCVGLADNSILLNTLKEDKVNIDFVKQIDSPSGHTVIQVNKDGQNCIILFGGSNQQITCEHIDSVLSSFDAGDYLILQNEINNMEYLINKGYEKGLNICFNVSPFEKKLLSLPLEKCKYIIVNEIEGAALVDKAEDTDPQQLMDLLSAKFKDSSIVLTLGVHGSLYKDKNSQSIFVNAFKVNAVDTTAAGDTYLGYLITMLTQNHEPKEALTIASAASAIAVTKKGASPSIPHINEVMDFLKEHQ</sequence>
<feature type="binding site" evidence="9">
    <location>
        <position position="181"/>
    </location>
    <ligand>
        <name>ATP</name>
        <dbReference type="ChEBI" id="CHEBI:30616"/>
    </ligand>
</feature>
<evidence type="ECO:0000259" key="10">
    <source>
        <dbReference type="Pfam" id="PF00294"/>
    </source>
</evidence>
<keyword evidence="1 9" id="KW-0808">Transferase</keyword>
<dbReference type="GO" id="GO:0019303">
    <property type="term" value="P:D-ribose catabolic process"/>
    <property type="evidence" value="ECO:0007669"/>
    <property type="project" value="UniProtKB-UniRule"/>
</dbReference>
<feature type="binding site" evidence="9">
    <location>
        <position position="245"/>
    </location>
    <ligand>
        <name>K(+)</name>
        <dbReference type="ChEBI" id="CHEBI:29103"/>
    </ligand>
</feature>
<comment type="activity regulation">
    <text evidence="9">Activated by a monovalent cation that binds near, but not in, the active site. The most likely occupant of the site in vivo is potassium. Ion binding induces a conformational change that may alter substrate affinity.</text>
</comment>
<name>A0A2X0V8P3_9GAMM</name>
<feature type="binding site" evidence="9">
    <location>
        <position position="288"/>
    </location>
    <ligand>
        <name>K(+)</name>
        <dbReference type="ChEBI" id="CHEBI:29103"/>
    </ligand>
</feature>
<keyword evidence="3 9" id="KW-0547">Nucleotide-binding</keyword>
<dbReference type="AlphaFoldDB" id="A0A2X0V8P3"/>
<dbReference type="CDD" id="cd01174">
    <property type="entry name" value="ribokinase"/>
    <property type="match status" value="1"/>
</dbReference>
<comment type="cofactor">
    <cofactor evidence="9">
        <name>Mg(2+)</name>
        <dbReference type="ChEBI" id="CHEBI:18420"/>
    </cofactor>
    <text evidence="9">Requires a divalent cation, most likely magnesium in vivo, as an electrophilic catalyst to aid phosphoryl group transfer. It is the chelate of the metal and the nucleotide that is the actual substrate.</text>
</comment>
<feature type="binding site" evidence="9">
    <location>
        <begin position="39"/>
        <end position="43"/>
    </location>
    <ligand>
        <name>substrate</name>
    </ligand>
</feature>
<comment type="pathway">
    <text evidence="9">Carbohydrate metabolism; D-ribose degradation; D-ribose 5-phosphate from beta-D-ribopyranose: step 2/2.</text>
</comment>
<gene>
    <name evidence="11" type="primary">rbsK_1</name>
    <name evidence="9" type="synonym">rbsK</name>
    <name evidence="11" type="ORF">NCTC13093_00528</name>
</gene>
<evidence type="ECO:0000256" key="1">
    <source>
        <dbReference type="ARBA" id="ARBA00022679"/>
    </source>
</evidence>
<feature type="active site" description="Proton acceptor" evidence="9">
    <location>
        <position position="249"/>
    </location>
</feature>
<dbReference type="InterPro" id="IPR029056">
    <property type="entry name" value="Ribokinase-like"/>
</dbReference>
<evidence type="ECO:0000256" key="9">
    <source>
        <dbReference type="HAMAP-Rule" id="MF_01987"/>
    </source>
</evidence>
<feature type="binding site" evidence="9">
    <location>
        <position position="284"/>
    </location>
    <ligand>
        <name>K(+)</name>
        <dbReference type="ChEBI" id="CHEBI:29103"/>
    </ligand>
</feature>
<dbReference type="GO" id="GO:0005524">
    <property type="term" value="F:ATP binding"/>
    <property type="evidence" value="ECO:0007669"/>
    <property type="project" value="UniProtKB-UniRule"/>
</dbReference>
<accession>A0A2X0V8P3</accession>
<feature type="binding site" evidence="9">
    <location>
        <position position="282"/>
    </location>
    <ligand>
        <name>K(+)</name>
        <dbReference type="ChEBI" id="CHEBI:29103"/>
    </ligand>
</feature>
<dbReference type="HAMAP" id="MF_01987">
    <property type="entry name" value="Ribokinase"/>
    <property type="match status" value="1"/>
</dbReference>
<dbReference type="InterPro" id="IPR011877">
    <property type="entry name" value="Ribokinase"/>
</dbReference>
<comment type="subunit">
    <text evidence="9">Homodimer.</text>
</comment>
<keyword evidence="12" id="KW-1185">Reference proteome</keyword>
<evidence type="ECO:0000256" key="8">
    <source>
        <dbReference type="ARBA" id="ARBA00023277"/>
    </source>
</evidence>
<comment type="subcellular location">
    <subcellularLocation>
        <location evidence="9">Cytoplasm</location>
    </subcellularLocation>
</comment>
<evidence type="ECO:0000313" key="11">
    <source>
        <dbReference type="EMBL" id="SPT69165.1"/>
    </source>
</evidence>
<comment type="catalytic activity">
    <reaction evidence="9">
        <text>D-ribose + ATP = D-ribose 5-phosphate + ADP + H(+)</text>
        <dbReference type="Rhea" id="RHEA:13697"/>
        <dbReference type="ChEBI" id="CHEBI:15378"/>
        <dbReference type="ChEBI" id="CHEBI:30616"/>
        <dbReference type="ChEBI" id="CHEBI:47013"/>
        <dbReference type="ChEBI" id="CHEBI:78346"/>
        <dbReference type="ChEBI" id="CHEBI:456216"/>
        <dbReference type="EC" id="2.7.1.15"/>
    </reaction>
</comment>
<feature type="binding site" evidence="9">
    <location>
        <position position="138"/>
    </location>
    <ligand>
        <name>substrate</name>
    </ligand>
</feature>
<feature type="binding site" evidence="9">
    <location>
        <position position="243"/>
    </location>
    <ligand>
        <name>K(+)</name>
        <dbReference type="ChEBI" id="CHEBI:29103"/>
    </ligand>
</feature>
<protein>
    <recommendedName>
        <fullName evidence="9">Ribokinase</fullName>
        <shortName evidence="9">RK</shortName>
        <ecNumber evidence="9">2.7.1.15</ecNumber>
    </recommendedName>
</protein>
<keyword evidence="7 9" id="KW-0630">Potassium</keyword>
<dbReference type="Proteomes" id="UP000250086">
    <property type="component" value="Unassembled WGS sequence"/>
</dbReference>
<keyword evidence="2 9" id="KW-0479">Metal-binding</keyword>
<feature type="binding site" evidence="9">
    <location>
        <begin position="11"/>
        <end position="13"/>
    </location>
    <ligand>
        <name>substrate</name>
    </ligand>
</feature>
<keyword evidence="9" id="KW-0963">Cytoplasm</keyword>
<evidence type="ECO:0000256" key="3">
    <source>
        <dbReference type="ARBA" id="ARBA00022741"/>
    </source>
</evidence>
<evidence type="ECO:0000256" key="5">
    <source>
        <dbReference type="ARBA" id="ARBA00022840"/>
    </source>
</evidence>
<evidence type="ECO:0000313" key="12">
    <source>
        <dbReference type="Proteomes" id="UP000250086"/>
    </source>
</evidence>
<feature type="domain" description="Carbohydrate kinase PfkB" evidence="10">
    <location>
        <begin position="1"/>
        <end position="291"/>
    </location>
</feature>
<comment type="function">
    <text evidence="9">Catalyzes the phosphorylation of ribose at O-5 in a reaction requiring ATP and magnesium. The resulting D-ribose-5-phosphate can then be used either for sythesis of nucleotides, histidine, and tryptophan, or as a component of the pentose phosphate pathway.</text>
</comment>
<dbReference type="EMBL" id="UAPV01000001">
    <property type="protein sequence ID" value="SPT69165.1"/>
    <property type="molecule type" value="Genomic_DNA"/>
</dbReference>